<dbReference type="Proteomes" id="UP001055879">
    <property type="component" value="Linkage Group LG06"/>
</dbReference>
<keyword evidence="2" id="KW-1185">Reference proteome</keyword>
<gene>
    <name evidence="1" type="ORF">L6452_20388</name>
</gene>
<protein>
    <submittedName>
        <fullName evidence="1">Uncharacterized protein</fullName>
    </submittedName>
</protein>
<accession>A0ACB9BBN4</accession>
<evidence type="ECO:0000313" key="2">
    <source>
        <dbReference type="Proteomes" id="UP001055879"/>
    </source>
</evidence>
<dbReference type="EMBL" id="CM042052">
    <property type="protein sequence ID" value="KAI3719488.1"/>
    <property type="molecule type" value="Genomic_DNA"/>
</dbReference>
<proteinExistence type="predicted"/>
<evidence type="ECO:0000313" key="1">
    <source>
        <dbReference type="EMBL" id="KAI3719488.1"/>
    </source>
</evidence>
<reference evidence="1 2" key="2">
    <citation type="journal article" date="2022" name="Mol. Ecol. Resour.">
        <title>The genomes of chicory, endive, great burdock and yacon provide insights into Asteraceae paleo-polyploidization history and plant inulin production.</title>
        <authorList>
            <person name="Fan W."/>
            <person name="Wang S."/>
            <person name="Wang H."/>
            <person name="Wang A."/>
            <person name="Jiang F."/>
            <person name="Liu H."/>
            <person name="Zhao H."/>
            <person name="Xu D."/>
            <person name="Zhang Y."/>
        </authorList>
    </citation>
    <scope>NUCLEOTIDE SEQUENCE [LARGE SCALE GENOMIC DNA]</scope>
    <source>
        <strain evidence="2">cv. Niubang</strain>
    </source>
</reference>
<sequence>MIKTSTFFFNTMMFIVMLLLLLRVPPTEAKWTPPVAVGGHRCPLEKCGTIGSIPYPFRLTNGSDCGELLADVFHLSCHNSTSLFLTIGSYRYQVLHFFPDGGGVLVDFPNDTIRYSSSCRKYYDLRSFPFPANHYLGISMDNVLGLYGCGDSSLCRTDCGGCHDANTTTTTFRSSGCCYPLSDDGGGVWSIGDGFSVFQEFGCMGFSCWVGSGSNNGGIKRGIKLEWAIPIDMITGVCDSNARTLNVSSVFFGVRCRCLDGFVGDGFVRGIGCLKSCLKDGGEVYGNDCYVKRHGRSKLVLVGGSLALGFSIATLAALFCLLKRQTKPGTVDPDQARSQTSVSFHKGRRTRLFTHSELEYATKGFGDDQKLVSLGDGGTLYAGVLSDGLEVAVHKVQCPTERDLIQILSRVKILSEVSHTNMARILGCSIDSGYTPLVVFEYPGNGTLEQHLSQTGNDQKTSLEWPSRLTIAAEISSVLAFLQCEIFPPVLHHGLQSGCILLDSNLSVKLIGFELLGDGGDGCGSDGPFSTKNDVYGLGVVLLEIIAGGRSVDLATVALRKIRNGKLEEVVDPMLYYHEQPGYRKEQIEVVADVATRCLLFAGDGRLGMNDVAKELLHVTKESIDHVGSRRGPAGLEETFSNSSLLQMISLSPDSIYVP</sequence>
<comment type="caution">
    <text evidence="1">The sequence shown here is derived from an EMBL/GenBank/DDBJ whole genome shotgun (WGS) entry which is preliminary data.</text>
</comment>
<reference evidence="2" key="1">
    <citation type="journal article" date="2022" name="Mol. Ecol. Resour.">
        <title>The genomes of chicory, endive, great burdock and yacon provide insights into Asteraceae palaeo-polyploidization history and plant inulin production.</title>
        <authorList>
            <person name="Fan W."/>
            <person name="Wang S."/>
            <person name="Wang H."/>
            <person name="Wang A."/>
            <person name="Jiang F."/>
            <person name="Liu H."/>
            <person name="Zhao H."/>
            <person name="Xu D."/>
            <person name="Zhang Y."/>
        </authorList>
    </citation>
    <scope>NUCLEOTIDE SEQUENCE [LARGE SCALE GENOMIC DNA]</scope>
    <source>
        <strain evidence="2">cv. Niubang</strain>
    </source>
</reference>
<name>A0ACB9BBN4_ARCLA</name>
<organism evidence="1 2">
    <name type="scientific">Arctium lappa</name>
    <name type="common">Greater burdock</name>
    <name type="synonym">Lappa major</name>
    <dbReference type="NCBI Taxonomy" id="4217"/>
    <lineage>
        <taxon>Eukaryota</taxon>
        <taxon>Viridiplantae</taxon>
        <taxon>Streptophyta</taxon>
        <taxon>Embryophyta</taxon>
        <taxon>Tracheophyta</taxon>
        <taxon>Spermatophyta</taxon>
        <taxon>Magnoliopsida</taxon>
        <taxon>eudicotyledons</taxon>
        <taxon>Gunneridae</taxon>
        <taxon>Pentapetalae</taxon>
        <taxon>asterids</taxon>
        <taxon>campanulids</taxon>
        <taxon>Asterales</taxon>
        <taxon>Asteraceae</taxon>
        <taxon>Carduoideae</taxon>
        <taxon>Cardueae</taxon>
        <taxon>Arctiinae</taxon>
        <taxon>Arctium</taxon>
    </lineage>
</organism>